<protein>
    <recommendedName>
        <fullName evidence="4">Lipoprotein</fullName>
    </recommendedName>
</protein>
<evidence type="ECO:0008006" key="4">
    <source>
        <dbReference type="Google" id="ProtNLM"/>
    </source>
</evidence>
<organism evidence="2 3">
    <name type="scientific">Cellulomonas fengjieae</name>
    <dbReference type="NCBI Taxonomy" id="2819978"/>
    <lineage>
        <taxon>Bacteria</taxon>
        <taxon>Bacillati</taxon>
        <taxon>Actinomycetota</taxon>
        <taxon>Actinomycetes</taxon>
        <taxon>Micrococcales</taxon>
        <taxon>Cellulomonadaceae</taxon>
        <taxon>Cellulomonas</taxon>
    </lineage>
</organism>
<comment type="caution">
    <text evidence="2">The sequence shown here is derived from an EMBL/GenBank/DDBJ whole genome shotgun (WGS) entry which is preliminary data.</text>
</comment>
<sequence length="164" mass="16193">MAVTLVLGASTAACSTSGPGQEATSSARPVLTPVPTETLLPDGGGDEHSAVGELADGFPSDVLPVPEGAQMLLSSAEPVAGTDLTAISLNLRTTQDAAGLLAAVRGPLVAAGFAEGAPPVPEPGLAVQSTFSRGDGAELVVVGILDRDGERTLTLGGRIRSTAP</sequence>
<evidence type="ECO:0000313" key="3">
    <source>
        <dbReference type="Proteomes" id="UP000678317"/>
    </source>
</evidence>
<gene>
    <name evidence="2" type="ORF">J4035_05990</name>
</gene>
<feature type="region of interest" description="Disordered" evidence="1">
    <location>
        <begin position="13"/>
        <end position="53"/>
    </location>
</feature>
<proteinExistence type="predicted"/>
<evidence type="ECO:0000313" key="2">
    <source>
        <dbReference type="EMBL" id="MBO3084183.1"/>
    </source>
</evidence>
<reference evidence="2 3" key="1">
    <citation type="submission" date="2021-03" db="EMBL/GenBank/DDBJ databases">
        <title>novel species in genus Cellulomonas.</title>
        <authorList>
            <person name="Zhang G."/>
        </authorList>
    </citation>
    <scope>NUCLEOTIDE SEQUENCE [LARGE SCALE GENOMIC DNA]</scope>
    <source>
        <strain evidence="3">zg-ZUI188</strain>
    </source>
</reference>
<name>A0ABS3SEK1_9CELL</name>
<dbReference type="Proteomes" id="UP000678317">
    <property type="component" value="Unassembled WGS sequence"/>
</dbReference>
<dbReference type="EMBL" id="JAGFBM010000002">
    <property type="protein sequence ID" value="MBO3084183.1"/>
    <property type="molecule type" value="Genomic_DNA"/>
</dbReference>
<feature type="compositionally biased region" description="Polar residues" evidence="1">
    <location>
        <begin position="13"/>
        <end position="27"/>
    </location>
</feature>
<evidence type="ECO:0000256" key="1">
    <source>
        <dbReference type="SAM" id="MobiDB-lite"/>
    </source>
</evidence>
<accession>A0ABS3SEK1</accession>
<keyword evidence="3" id="KW-1185">Reference proteome</keyword>